<evidence type="ECO:0000313" key="1">
    <source>
        <dbReference type="EMBL" id="TWH68640.1"/>
    </source>
</evidence>
<dbReference type="OrthoDB" id="4558275at2"/>
<dbReference type="RefSeq" id="WP_145775399.1">
    <property type="nucleotide sequence ID" value="NZ_BAAATQ010000104.1"/>
</dbReference>
<dbReference type="Gene3D" id="2.40.30.10">
    <property type="entry name" value="Translation factors"/>
    <property type="match status" value="1"/>
</dbReference>
<protein>
    <submittedName>
        <fullName evidence="1">Uncharacterized protein</fullName>
    </submittedName>
</protein>
<comment type="caution">
    <text evidence="1">The sequence shown here is derived from an EMBL/GenBank/DDBJ whole genome shotgun (WGS) entry which is preliminary data.</text>
</comment>
<sequence>MDSPEVSRLVVDAVHRLSGRPWVFASGVLEGAPLRIGDRVTIESDQATLAATVETVELHGRPGLVTIAVAGDLAYAVKPGSVISRRV</sequence>
<name>A0A562ICC4_MICOL</name>
<gene>
    <name evidence="1" type="ORF">JD77_03637</name>
</gene>
<dbReference type="EMBL" id="VLKE01000001">
    <property type="protein sequence ID" value="TWH68640.1"/>
    <property type="molecule type" value="Genomic_DNA"/>
</dbReference>
<dbReference type="Proteomes" id="UP000319825">
    <property type="component" value="Unassembled WGS sequence"/>
</dbReference>
<organism evidence="1 2">
    <name type="scientific">Micromonospora olivasterospora</name>
    <dbReference type="NCBI Taxonomy" id="1880"/>
    <lineage>
        <taxon>Bacteria</taxon>
        <taxon>Bacillati</taxon>
        <taxon>Actinomycetota</taxon>
        <taxon>Actinomycetes</taxon>
        <taxon>Micromonosporales</taxon>
        <taxon>Micromonosporaceae</taxon>
        <taxon>Micromonospora</taxon>
    </lineage>
</organism>
<reference evidence="1 2" key="1">
    <citation type="submission" date="2019-07" db="EMBL/GenBank/DDBJ databases">
        <title>R&amp;d 2014.</title>
        <authorList>
            <person name="Klenk H.-P."/>
        </authorList>
    </citation>
    <scope>NUCLEOTIDE SEQUENCE [LARGE SCALE GENOMIC DNA]</scope>
    <source>
        <strain evidence="1 2">DSM 43868</strain>
    </source>
</reference>
<evidence type="ECO:0000313" key="2">
    <source>
        <dbReference type="Proteomes" id="UP000319825"/>
    </source>
</evidence>
<keyword evidence="2" id="KW-1185">Reference proteome</keyword>
<proteinExistence type="predicted"/>
<dbReference type="AlphaFoldDB" id="A0A562ICC4"/>
<accession>A0A562ICC4</accession>